<gene>
    <name evidence="1" type="ORF">QQ91_004180</name>
</gene>
<dbReference type="EMBL" id="JTHE02000003">
    <property type="protein sequence ID" value="NEV66311.1"/>
    <property type="molecule type" value="Genomic_DNA"/>
</dbReference>
<evidence type="ECO:0000313" key="1">
    <source>
        <dbReference type="EMBL" id="NEV66311.1"/>
    </source>
</evidence>
<sequence length="354" mass="38505">MPESTLPAKPASGDQPLEVAQSRDVLAYNTGEFSVRVFERGGGTFMNVFDNIRGVTQLNGAPASLSTVQGQDAYVSFGSFNGRSVEYASQVFAKPQDPAGGFARLFILDQSFSPGGEVSVIRVEDAEFVSVFNVPPGVGIGTGGGTGGNIQDTLLFFETNTYAVRVFNRNGLRLMNVFNRRTSAQEVNGARASLENPINQFERTVSYVATGGLTNQPVRYYARYDYCSETTFLETYNASGARILRENSIGSVQNNVPPADFPANQPCDGPPNGGDPGLSTRVQDAYIAAVFGGDSTLREVQRFFPEAFMDSSSRQGDFINAGAFSSEEDALIRVLELRREGFNTRVVFRDVRFR</sequence>
<dbReference type="AlphaFoldDB" id="A0A0C1V3D2"/>
<reference evidence="1" key="2">
    <citation type="journal article" date="2015" name="Genome Announc.">
        <title>Draft Genome Sequence of Filamentous Marine Cyanobacterium Lyngbya confervoides Strain BDU141951.</title>
        <authorList>
            <person name="Chandrababunaidu M.M."/>
            <person name="Sen D."/>
            <person name="Tripathy S."/>
        </authorList>
    </citation>
    <scope>NUCLEOTIDE SEQUENCE</scope>
    <source>
        <strain evidence="1">BDU141951</strain>
    </source>
</reference>
<reference evidence="1" key="3">
    <citation type="submission" date="2020-02" db="EMBL/GenBank/DDBJ databases">
        <authorList>
            <person name="Sarangi A.N."/>
            <person name="Ghosh S."/>
            <person name="Mukherjee M."/>
            <person name="Tripathy S."/>
        </authorList>
    </citation>
    <scope>NUCLEOTIDE SEQUENCE</scope>
    <source>
        <strain evidence="1">BDU141951</strain>
    </source>
</reference>
<protein>
    <submittedName>
        <fullName evidence="1">Uncharacterized protein</fullName>
    </submittedName>
</protein>
<name>A0A0C1V3D2_9CYAN</name>
<organism evidence="1">
    <name type="scientific">Lyngbya confervoides BDU141951</name>
    <dbReference type="NCBI Taxonomy" id="1574623"/>
    <lineage>
        <taxon>Bacteria</taxon>
        <taxon>Bacillati</taxon>
        <taxon>Cyanobacteriota</taxon>
        <taxon>Cyanophyceae</taxon>
        <taxon>Oscillatoriophycideae</taxon>
        <taxon>Oscillatoriales</taxon>
        <taxon>Microcoleaceae</taxon>
        <taxon>Lyngbya</taxon>
    </lineage>
</organism>
<comment type="caution">
    <text evidence="1">The sequence shown here is derived from an EMBL/GenBank/DDBJ whole genome shotgun (WGS) entry which is preliminary data.</text>
</comment>
<accession>A0A0C1V3D2</accession>
<proteinExistence type="predicted"/>
<reference evidence="1" key="1">
    <citation type="submission" date="2014-11" db="EMBL/GenBank/DDBJ databases">
        <authorList>
            <person name="Malar M.C."/>
            <person name="Sen D."/>
            <person name="Tripathy S."/>
        </authorList>
    </citation>
    <scope>NUCLEOTIDE SEQUENCE</scope>
    <source>
        <strain evidence="1">BDU141951</strain>
    </source>
</reference>